<dbReference type="EMBL" id="BGZJ01000001">
    <property type="protein sequence ID" value="GBO93216.1"/>
    <property type="molecule type" value="Genomic_DNA"/>
</dbReference>
<keyword evidence="4 7" id="KW-0574">Periplasm</keyword>
<dbReference type="PANTHER" id="PTHR35891">
    <property type="entry name" value="THIOL:DISULFIDE INTERCHANGE PROTEIN DSBA"/>
    <property type="match status" value="1"/>
</dbReference>
<evidence type="ECO:0000256" key="2">
    <source>
        <dbReference type="ARBA" id="ARBA00005791"/>
    </source>
</evidence>
<evidence type="ECO:0000259" key="10">
    <source>
        <dbReference type="PROSITE" id="PS51352"/>
    </source>
</evidence>
<feature type="signal peptide" evidence="9">
    <location>
        <begin position="1"/>
        <end position="24"/>
    </location>
</feature>
<dbReference type="InterPro" id="IPR006311">
    <property type="entry name" value="TAT_signal"/>
</dbReference>
<dbReference type="PROSITE" id="PS51318">
    <property type="entry name" value="TAT"/>
    <property type="match status" value="1"/>
</dbReference>
<sequence length="214" mass="24207">MISRRNLLTFSAASLASLPLSAFATPTAPVEGKEYTMVRPVVPMKGKKIEVVYFFSYTCPHCFRFDPIIEPWSKKLPSWIDFKLNPVAWDSRLDPFVKTYYALESLGLLPKLHMKFFESVIYQTHKYENPAADIADFMVKAGVNAKQWNSAYNSFGVANKTRAASRLWQSYGIDATPMIGIDGKYVTGPHMTPTRESDLVVVETLAQRARKARL</sequence>
<comment type="caution">
    <text evidence="11">The sequence shown here is derived from an EMBL/GenBank/DDBJ whole genome shotgun (WGS) entry which is preliminary data.</text>
</comment>
<keyword evidence="6" id="KW-0676">Redox-active center</keyword>
<dbReference type="OrthoDB" id="9784896at2"/>
<dbReference type="PIRSF" id="PIRSF001488">
    <property type="entry name" value="Tdi_protein"/>
    <property type="match status" value="1"/>
</dbReference>
<proteinExistence type="inferred from homology"/>
<dbReference type="PROSITE" id="PS00194">
    <property type="entry name" value="THIOREDOXIN_1"/>
    <property type="match status" value="1"/>
</dbReference>
<evidence type="ECO:0000256" key="4">
    <source>
        <dbReference type="ARBA" id="ARBA00022764"/>
    </source>
</evidence>
<evidence type="ECO:0000256" key="5">
    <source>
        <dbReference type="ARBA" id="ARBA00023157"/>
    </source>
</evidence>
<evidence type="ECO:0000256" key="9">
    <source>
        <dbReference type="SAM" id="SignalP"/>
    </source>
</evidence>
<dbReference type="SUPFAM" id="SSF52833">
    <property type="entry name" value="Thioredoxin-like"/>
    <property type="match status" value="1"/>
</dbReference>
<keyword evidence="5 7" id="KW-1015">Disulfide bond</keyword>
<comment type="subcellular location">
    <subcellularLocation>
        <location evidence="1 7">Periplasm</location>
    </subcellularLocation>
</comment>
<dbReference type="PROSITE" id="PS51352">
    <property type="entry name" value="THIOREDOXIN_2"/>
    <property type="match status" value="1"/>
</dbReference>
<accession>A0A388SAH8</accession>
<feature type="disulfide bond" description="Redox-active" evidence="8">
    <location>
        <begin position="59"/>
        <end position="62"/>
    </location>
</feature>
<dbReference type="InterPro" id="IPR050824">
    <property type="entry name" value="Thiol_disulfide_DsbA"/>
</dbReference>
<dbReference type="InterPro" id="IPR001853">
    <property type="entry name" value="DSBA-like_thioredoxin_dom"/>
</dbReference>
<evidence type="ECO:0000313" key="11">
    <source>
        <dbReference type="EMBL" id="GBO93216.1"/>
    </source>
</evidence>
<feature type="domain" description="Thioredoxin" evidence="10">
    <location>
        <begin position="14"/>
        <end position="148"/>
    </location>
</feature>
<evidence type="ECO:0000256" key="6">
    <source>
        <dbReference type="ARBA" id="ARBA00023284"/>
    </source>
</evidence>
<dbReference type="InterPro" id="IPR013766">
    <property type="entry name" value="Thioredoxin_domain"/>
</dbReference>
<dbReference type="Gene3D" id="3.40.30.10">
    <property type="entry name" value="Glutaredoxin"/>
    <property type="match status" value="1"/>
</dbReference>
<protein>
    <recommendedName>
        <fullName evidence="7">Thiol:disulfide interchange protein</fullName>
    </recommendedName>
</protein>
<reference evidence="11 12" key="1">
    <citation type="journal article" date="2018" name="Int. J. Syst. Evol. Microbiol.">
        <title>Mesosutterella multiformis gen. nov., sp. nov., a member of the family Sutterellaceae and Sutterella megalosphaeroides sp. nov., isolated from human faeces.</title>
        <authorList>
            <person name="Sakamoto M."/>
            <person name="Ikeyama N."/>
            <person name="Kunihiro T."/>
            <person name="Iino T."/>
            <person name="Yuki M."/>
            <person name="Ohkuma M."/>
        </authorList>
    </citation>
    <scope>NUCLEOTIDE SEQUENCE [LARGE SCALE GENOMIC DNA]</scope>
    <source>
        <strain evidence="11 12">4NBBH2</strain>
    </source>
</reference>
<dbReference type="Pfam" id="PF01323">
    <property type="entry name" value="DSBA"/>
    <property type="match status" value="1"/>
</dbReference>
<evidence type="ECO:0000256" key="3">
    <source>
        <dbReference type="ARBA" id="ARBA00022729"/>
    </source>
</evidence>
<dbReference type="Proteomes" id="UP000266091">
    <property type="component" value="Unassembled WGS sequence"/>
</dbReference>
<keyword evidence="12" id="KW-1185">Reference proteome</keyword>
<dbReference type="AlphaFoldDB" id="A0A388SAH8"/>
<evidence type="ECO:0000256" key="8">
    <source>
        <dbReference type="PIRSR" id="PIRSR001488-1"/>
    </source>
</evidence>
<dbReference type="CDD" id="cd03019">
    <property type="entry name" value="DsbA_DsbA"/>
    <property type="match status" value="1"/>
</dbReference>
<gene>
    <name evidence="11" type="primary">dsbA_1</name>
    <name evidence="11" type="ORF">MESMUL_05700</name>
</gene>
<feature type="chain" id="PRO_5030071222" description="Thiol:disulfide interchange protein" evidence="9">
    <location>
        <begin position="25"/>
        <end position="214"/>
    </location>
</feature>
<evidence type="ECO:0000256" key="7">
    <source>
        <dbReference type="PIRNR" id="PIRNR001488"/>
    </source>
</evidence>
<keyword evidence="3 9" id="KW-0732">Signal</keyword>
<organism evidence="11 12">
    <name type="scientific">Mesosutterella multiformis</name>
    <dbReference type="NCBI Taxonomy" id="2259133"/>
    <lineage>
        <taxon>Bacteria</taxon>
        <taxon>Pseudomonadati</taxon>
        <taxon>Pseudomonadota</taxon>
        <taxon>Betaproteobacteria</taxon>
        <taxon>Burkholderiales</taxon>
        <taxon>Sutterellaceae</taxon>
        <taxon>Mesosutterella</taxon>
    </lineage>
</organism>
<dbReference type="GO" id="GO:0015036">
    <property type="term" value="F:disulfide oxidoreductase activity"/>
    <property type="evidence" value="ECO:0007669"/>
    <property type="project" value="UniProtKB-ARBA"/>
</dbReference>
<dbReference type="InterPro" id="IPR036249">
    <property type="entry name" value="Thioredoxin-like_sf"/>
</dbReference>
<dbReference type="GO" id="GO:0042597">
    <property type="term" value="C:periplasmic space"/>
    <property type="evidence" value="ECO:0007669"/>
    <property type="project" value="UniProtKB-SubCell"/>
</dbReference>
<dbReference type="InterPro" id="IPR023205">
    <property type="entry name" value="DsbA/DsbL"/>
</dbReference>
<comment type="similarity">
    <text evidence="2">Belongs to the thioredoxin family. DsbA subfamily.</text>
</comment>
<evidence type="ECO:0000256" key="1">
    <source>
        <dbReference type="ARBA" id="ARBA00004418"/>
    </source>
</evidence>
<evidence type="ECO:0000313" key="12">
    <source>
        <dbReference type="Proteomes" id="UP000266091"/>
    </source>
</evidence>
<accession>A0A401LKB9</accession>
<dbReference type="RefSeq" id="WP_116269637.1">
    <property type="nucleotide sequence ID" value="NZ_BGZJ01000001.1"/>
</dbReference>
<dbReference type="InterPro" id="IPR017937">
    <property type="entry name" value="Thioredoxin_CS"/>
</dbReference>
<name>A0A388SAH8_9BURK</name>
<dbReference type="PANTHER" id="PTHR35891:SF3">
    <property type="entry name" value="THIOL:DISULFIDE INTERCHANGE PROTEIN DSBL"/>
    <property type="match status" value="1"/>
</dbReference>